<dbReference type="STRING" id="1499966.U14_00211"/>
<keyword evidence="2 3" id="KW-0479">Metal-binding</keyword>
<dbReference type="EMBL" id="DF820455">
    <property type="protein sequence ID" value="GAK48994.1"/>
    <property type="molecule type" value="Genomic_DNA"/>
</dbReference>
<dbReference type="InterPro" id="IPR034660">
    <property type="entry name" value="DinB/YfiT-like"/>
</dbReference>
<evidence type="ECO:0000256" key="2">
    <source>
        <dbReference type="ARBA" id="ARBA00022723"/>
    </source>
</evidence>
<dbReference type="PANTHER" id="PTHR37302">
    <property type="entry name" value="SLR1116 PROTEIN"/>
    <property type="match status" value="1"/>
</dbReference>
<accession>A0A0S6VPT3</accession>
<protein>
    <submittedName>
        <fullName evidence="4">DinB family protein</fullName>
    </submittedName>
</protein>
<reference evidence="4 5" key="1">
    <citation type="journal article" date="2015" name="PeerJ">
        <title>First genomic representation of candidate bacterial phylum KSB3 points to enhanced environmental sensing as a trigger of wastewater bulking.</title>
        <authorList>
            <person name="Sekiguchi Y."/>
            <person name="Ohashi A."/>
            <person name="Parks D.H."/>
            <person name="Yamauchi T."/>
            <person name="Tyson G.W."/>
            <person name="Hugenholtz P."/>
        </authorList>
    </citation>
    <scope>NUCLEOTIDE SEQUENCE [LARGE SCALE GENOMIC DNA]</scope>
</reference>
<comment type="similarity">
    <text evidence="1">Belongs to the DinB family.</text>
</comment>
<feature type="binding site" evidence="3">
    <location>
        <position position="48"/>
    </location>
    <ligand>
        <name>a divalent metal cation</name>
        <dbReference type="ChEBI" id="CHEBI:60240"/>
    </ligand>
</feature>
<sequence length="167" mass="19709">MREKFIELYQYNWWANTRVLHEIDGLTDDEFAADLGGSFSSISQTINHILWVEWLFLKRWNGLSTEDIITPFNLKKEELGISREELQQQQNAYFQALKEPALDDPLQYLDSKGQPVTILLWQAIMQGINHSTFHRGQIVAKFRQLGKMPPLTDFIRYCREMEEKQDD</sequence>
<dbReference type="InterPro" id="IPR007837">
    <property type="entry name" value="DinB"/>
</dbReference>
<keyword evidence="5" id="KW-1185">Reference proteome</keyword>
<evidence type="ECO:0000256" key="1">
    <source>
        <dbReference type="ARBA" id="ARBA00008635"/>
    </source>
</evidence>
<feature type="binding site" evidence="3">
    <location>
        <position position="130"/>
    </location>
    <ligand>
        <name>a divalent metal cation</name>
        <dbReference type="ChEBI" id="CHEBI:60240"/>
    </ligand>
</feature>
<evidence type="ECO:0000256" key="3">
    <source>
        <dbReference type="PIRSR" id="PIRSR607837-1"/>
    </source>
</evidence>
<evidence type="ECO:0000313" key="4">
    <source>
        <dbReference type="EMBL" id="GAK48994.1"/>
    </source>
</evidence>
<dbReference type="Gene3D" id="1.20.120.450">
    <property type="entry name" value="dinb family like domain"/>
    <property type="match status" value="1"/>
</dbReference>
<feature type="binding site" evidence="3">
    <location>
        <position position="134"/>
    </location>
    <ligand>
        <name>a divalent metal cation</name>
        <dbReference type="ChEBI" id="CHEBI:60240"/>
    </ligand>
</feature>
<dbReference type="GO" id="GO:0046872">
    <property type="term" value="F:metal ion binding"/>
    <property type="evidence" value="ECO:0007669"/>
    <property type="project" value="UniProtKB-KW"/>
</dbReference>
<dbReference type="SUPFAM" id="SSF109854">
    <property type="entry name" value="DinB/YfiT-like putative metalloenzymes"/>
    <property type="match status" value="1"/>
</dbReference>
<evidence type="ECO:0000313" key="5">
    <source>
        <dbReference type="Proteomes" id="UP000030700"/>
    </source>
</evidence>
<name>A0A0S6VPT3_9BACT</name>
<dbReference type="HOGENOM" id="CLU_101283_1_1_0"/>
<dbReference type="Proteomes" id="UP000030700">
    <property type="component" value="Unassembled WGS sequence"/>
</dbReference>
<dbReference type="AlphaFoldDB" id="A0A0S6VPT3"/>
<dbReference type="Pfam" id="PF05163">
    <property type="entry name" value="DinB"/>
    <property type="match status" value="1"/>
</dbReference>
<dbReference type="PANTHER" id="PTHR37302:SF3">
    <property type="entry name" value="DAMAGE-INDUCIBLE PROTEIN DINB"/>
    <property type="match status" value="1"/>
</dbReference>
<gene>
    <name evidence="4" type="ORF">U14_00211</name>
</gene>
<organism evidence="4 5">
    <name type="scientific">Candidatus Moduliflexus flocculans</name>
    <dbReference type="NCBI Taxonomy" id="1499966"/>
    <lineage>
        <taxon>Bacteria</taxon>
        <taxon>Candidatus Moduliflexota</taxon>
        <taxon>Candidatus Moduliflexia</taxon>
        <taxon>Candidatus Moduliflexales</taxon>
        <taxon>Candidatus Moduliflexaceae</taxon>
    </lineage>
</organism>
<proteinExistence type="inferred from homology"/>